<evidence type="ECO:0000256" key="1">
    <source>
        <dbReference type="ARBA" id="ARBA00022729"/>
    </source>
</evidence>
<keyword evidence="1" id="KW-0732">Signal</keyword>
<comment type="caution">
    <text evidence="3">The sequence shown here is derived from an EMBL/GenBank/DDBJ whole genome shotgun (WGS) entry which is preliminary data.</text>
</comment>
<evidence type="ECO:0000313" key="3">
    <source>
        <dbReference type="EMBL" id="OKL40317.1"/>
    </source>
</evidence>
<dbReference type="Proteomes" id="UP000186551">
    <property type="component" value="Unassembled WGS sequence"/>
</dbReference>
<gene>
    <name evidence="3" type="ORF">A3841_18515</name>
</gene>
<dbReference type="EMBL" id="LVWA01000005">
    <property type="protein sequence ID" value="OKL40317.1"/>
    <property type="molecule type" value="Genomic_DNA"/>
</dbReference>
<keyword evidence="4" id="KW-1185">Reference proteome</keyword>
<sequence>MLLGVPQMMKYGNLYTATLSPKCLFISTKYKILNSQRRQTMKKLLLTALLACIGSAAFAQTSQGTIVVSGSLNYQNNTFKSDAVTHKTGNRSFTIAPSVGYMLRDGLEAGMSVGYTSSIDETKVHSVLPDGSLQLYSTSETSNRSFAIGPYLKKYFSISEKIAFTGQAYVNYVSAEYESYSENTSGSSGSSDNESTGFSAGVKPGITFFPTEKIGLSASFGNLGYTRNTSKSKLEYVNDYKSTSSNFGLNLDGSTLSFGFGYYISR</sequence>
<feature type="domain" description="Outer membrane protein beta-barrel" evidence="2">
    <location>
        <begin position="46"/>
        <end position="262"/>
    </location>
</feature>
<dbReference type="AlphaFoldDB" id="A0A1Q5PDN0"/>
<dbReference type="InterPro" id="IPR027385">
    <property type="entry name" value="Beta-barrel_OMP"/>
</dbReference>
<reference evidence="3 4" key="1">
    <citation type="submission" date="2016-03" db="EMBL/GenBank/DDBJ databases">
        <title>Genome sequence of Pontibacter sp. nov., of the family cytophagaceae, isolated from marine sediment of the Yellow Sea, China.</title>
        <authorList>
            <person name="Zhang G."/>
            <person name="Zhang R."/>
        </authorList>
    </citation>
    <scope>NUCLEOTIDE SEQUENCE [LARGE SCALE GENOMIC DNA]</scope>
    <source>
        <strain evidence="3 4">S10-8</strain>
    </source>
</reference>
<dbReference type="InterPro" id="IPR036709">
    <property type="entry name" value="Autotransporte_beta_dom_sf"/>
</dbReference>
<proteinExistence type="predicted"/>
<name>A0A1Q5PDN0_9BACT</name>
<accession>A0A1Q5PDN0</accession>
<organism evidence="3 4">
    <name type="scientific">Pontibacter flavimaris</name>
    <dbReference type="NCBI Taxonomy" id="1797110"/>
    <lineage>
        <taxon>Bacteria</taxon>
        <taxon>Pseudomonadati</taxon>
        <taxon>Bacteroidota</taxon>
        <taxon>Cytophagia</taxon>
        <taxon>Cytophagales</taxon>
        <taxon>Hymenobacteraceae</taxon>
        <taxon>Pontibacter</taxon>
    </lineage>
</organism>
<evidence type="ECO:0000313" key="4">
    <source>
        <dbReference type="Proteomes" id="UP000186551"/>
    </source>
</evidence>
<protein>
    <recommendedName>
        <fullName evidence="2">Outer membrane protein beta-barrel domain-containing protein</fullName>
    </recommendedName>
</protein>
<dbReference type="Pfam" id="PF13505">
    <property type="entry name" value="OMP_b-brl"/>
    <property type="match status" value="1"/>
</dbReference>
<dbReference type="Gene3D" id="2.40.128.130">
    <property type="entry name" value="Autotransporter beta-domain"/>
    <property type="match status" value="1"/>
</dbReference>
<evidence type="ECO:0000259" key="2">
    <source>
        <dbReference type="Pfam" id="PF13505"/>
    </source>
</evidence>
<dbReference type="SUPFAM" id="SSF103515">
    <property type="entry name" value="Autotransporter"/>
    <property type="match status" value="1"/>
</dbReference>
<dbReference type="STRING" id="1797110.A3841_18515"/>